<accession>A0A1I2QT86</accession>
<evidence type="ECO:0000313" key="3">
    <source>
        <dbReference type="EMBL" id="SFG31805.1"/>
    </source>
</evidence>
<protein>
    <submittedName>
        <fullName evidence="3">Glycosyltransferase involved in cell wall bisynthesis</fullName>
    </submittedName>
</protein>
<dbReference type="EMBL" id="FOPI01000011">
    <property type="protein sequence ID" value="SFG31805.1"/>
    <property type="molecule type" value="Genomic_DNA"/>
</dbReference>
<dbReference type="CDD" id="cd03801">
    <property type="entry name" value="GT4_PimA-like"/>
    <property type="match status" value="1"/>
</dbReference>
<dbReference type="PANTHER" id="PTHR46401">
    <property type="entry name" value="GLYCOSYLTRANSFERASE WBBK-RELATED"/>
    <property type="match status" value="1"/>
</dbReference>
<evidence type="ECO:0000313" key="4">
    <source>
        <dbReference type="Proteomes" id="UP000182635"/>
    </source>
</evidence>
<reference evidence="4" key="1">
    <citation type="submission" date="2016-10" db="EMBL/GenBank/DDBJ databases">
        <authorList>
            <person name="Varghese N."/>
            <person name="Submissions S."/>
        </authorList>
    </citation>
    <scope>NUCLEOTIDE SEQUENCE [LARGE SCALE GENOMIC DNA]</scope>
    <source>
        <strain evidence="4">DSM 20403</strain>
    </source>
</reference>
<dbReference type="SUPFAM" id="SSF53756">
    <property type="entry name" value="UDP-Glycosyltransferase/glycogen phosphorylase"/>
    <property type="match status" value="1"/>
</dbReference>
<organism evidence="3 4">
    <name type="scientific">Ligilactobacillus ruminis DSM 20403 = NBRC 102161</name>
    <dbReference type="NCBI Taxonomy" id="1423798"/>
    <lineage>
        <taxon>Bacteria</taxon>
        <taxon>Bacillati</taxon>
        <taxon>Bacillota</taxon>
        <taxon>Bacilli</taxon>
        <taxon>Lactobacillales</taxon>
        <taxon>Lactobacillaceae</taxon>
        <taxon>Ligilactobacillus</taxon>
    </lineage>
</organism>
<keyword evidence="1 3" id="KW-0808">Transferase</keyword>
<dbReference type="Pfam" id="PF00534">
    <property type="entry name" value="Glycos_transf_1"/>
    <property type="match status" value="1"/>
</dbReference>
<dbReference type="OrthoDB" id="9804196at2"/>
<evidence type="ECO:0000256" key="1">
    <source>
        <dbReference type="ARBA" id="ARBA00022679"/>
    </source>
</evidence>
<dbReference type="GO" id="GO:0016757">
    <property type="term" value="F:glycosyltransferase activity"/>
    <property type="evidence" value="ECO:0007669"/>
    <property type="project" value="InterPro"/>
</dbReference>
<feature type="domain" description="Glycosyl transferase family 1" evidence="2">
    <location>
        <begin position="195"/>
        <end position="361"/>
    </location>
</feature>
<gene>
    <name evidence="3" type="ORF">SAMN02910432_00843</name>
</gene>
<dbReference type="Gene3D" id="3.40.50.2000">
    <property type="entry name" value="Glycogen Phosphorylase B"/>
    <property type="match status" value="2"/>
</dbReference>
<dbReference type="AlphaFoldDB" id="A0A1I2QT86"/>
<dbReference type="RefSeq" id="WP_046922256.1">
    <property type="nucleotide sequence ID" value="NZ_AYYL01000005.1"/>
</dbReference>
<dbReference type="InterPro" id="IPR001296">
    <property type="entry name" value="Glyco_trans_1"/>
</dbReference>
<proteinExistence type="predicted"/>
<dbReference type="Proteomes" id="UP000182635">
    <property type="component" value="Unassembled WGS sequence"/>
</dbReference>
<sequence>MKNILFVRSTPYNEDINGYNVQGIGIAKAFCRLGYNCDYLNFDTDRDEVVDLCEYNQNKARVIYKKRIRILRTGVNFKVLSKSFLQKYDIVICREYNQLMSYLIAKRHPNTSIYSGPYWNMFMIPFFSNIYDFLITNKLNKLAKNKFVKSQLAKEFLEKKGYDNVIDVGVGLDTSRFENAVCTKNTQNIVDYMSKNRCVLYVGTLDENKNLSFILKVFAKLLEKEPDVKLVLIGKSKQSLKNKLLGMNDESYYTNLINSVPSKIKDSIIHIDRVDNPELKYIYPLAKAFILPSIHEIFGMVMLEAMYFGAPVITSLNGGSSTLIKTNDYGIKIDNYDVEEWVAGLVKYLEDSEYSKQVVEKCKCNIRENYTWKSICLKMLKNIND</sequence>
<evidence type="ECO:0000259" key="2">
    <source>
        <dbReference type="Pfam" id="PF00534"/>
    </source>
</evidence>
<name>A0A1I2QT86_9LACO</name>
<dbReference type="PANTHER" id="PTHR46401:SF2">
    <property type="entry name" value="GLYCOSYLTRANSFERASE WBBK-RELATED"/>
    <property type="match status" value="1"/>
</dbReference>